<dbReference type="SUPFAM" id="SSF53098">
    <property type="entry name" value="Ribonuclease H-like"/>
    <property type="match status" value="1"/>
</dbReference>
<dbReference type="EMBL" id="BSXW01000135">
    <property type="protein sequence ID" value="GMF12928.1"/>
    <property type="molecule type" value="Genomic_DNA"/>
</dbReference>
<accession>A0A9W6WHC9</accession>
<organism evidence="1 2">
    <name type="scientific">Phytophthora lilii</name>
    <dbReference type="NCBI Taxonomy" id="2077276"/>
    <lineage>
        <taxon>Eukaryota</taxon>
        <taxon>Sar</taxon>
        <taxon>Stramenopiles</taxon>
        <taxon>Oomycota</taxon>
        <taxon>Peronosporomycetes</taxon>
        <taxon>Peronosporales</taxon>
        <taxon>Peronosporaceae</taxon>
        <taxon>Phytophthora</taxon>
    </lineage>
</organism>
<proteinExistence type="predicted"/>
<protein>
    <submittedName>
        <fullName evidence="1">Unnamed protein product</fullName>
    </submittedName>
</protein>
<evidence type="ECO:0000313" key="1">
    <source>
        <dbReference type="EMBL" id="GMF12928.1"/>
    </source>
</evidence>
<comment type="caution">
    <text evidence="1">The sequence shown here is derived from an EMBL/GenBank/DDBJ whole genome shotgun (WGS) entry which is preliminary data.</text>
</comment>
<dbReference type="OrthoDB" id="123147at2759"/>
<sequence>MVRVISPAFTNAQISIFSFRPCRDDYDEITPEHYRYRCGTVRKQTQRNGYSNLMQHVLREHRDYEATMRYAATREIGSLINFIRHSSQSLYSWLDWQASESDILVMRAVERANAADLPRRFGIMLDGWTHASEHYVAWLACYEKDGKLVTPLLSMPPLLNEPNDDLSARAHLDFLASMLARDYGVQLEQCRFVVGDNCSVNRLLATLMQVPLVGCASHRLNRAVQEDMTQHEEDLGAFENQLAPCDQAGHSLELHITMVKRYLQLLEFLDVEDDDIMDVMPAPAVTKRMRSLFKELKYVESVSKALQGGDVDLLDVQQWF</sequence>
<reference evidence="1" key="1">
    <citation type="submission" date="2023-04" db="EMBL/GenBank/DDBJ databases">
        <title>Phytophthora lilii NBRC 32176.</title>
        <authorList>
            <person name="Ichikawa N."/>
            <person name="Sato H."/>
            <person name="Tonouchi N."/>
        </authorList>
    </citation>
    <scope>NUCLEOTIDE SEQUENCE</scope>
    <source>
        <strain evidence="1">NBRC 32176</strain>
    </source>
</reference>
<dbReference type="InterPro" id="IPR012337">
    <property type="entry name" value="RNaseH-like_sf"/>
</dbReference>
<keyword evidence="2" id="KW-1185">Reference proteome</keyword>
<dbReference type="Proteomes" id="UP001165083">
    <property type="component" value="Unassembled WGS sequence"/>
</dbReference>
<gene>
    <name evidence="1" type="ORF">Plil01_000346800</name>
</gene>
<dbReference type="PANTHER" id="PTHR40866:SF1">
    <property type="entry name" value="BED-TYPE DOMAIN-CONTAINING PROTEIN"/>
    <property type="match status" value="1"/>
</dbReference>
<dbReference type="AlphaFoldDB" id="A0A9W6WHC9"/>
<evidence type="ECO:0000313" key="2">
    <source>
        <dbReference type="Proteomes" id="UP001165083"/>
    </source>
</evidence>
<dbReference type="PANTHER" id="PTHR40866">
    <property type="entry name" value="BED-TYPE DOMAIN-CONTAINING PROTEIN"/>
    <property type="match status" value="1"/>
</dbReference>
<name>A0A9W6WHC9_9STRA</name>